<dbReference type="InterPro" id="IPR003115">
    <property type="entry name" value="ParB_N"/>
</dbReference>
<dbReference type="AlphaFoldDB" id="A0A2T1FRM5"/>
<feature type="domain" description="ParB-like N-terminal" evidence="2">
    <location>
        <begin position="41"/>
        <end position="132"/>
    </location>
</feature>
<dbReference type="SMART" id="SM00470">
    <property type="entry name" value="ParB"/>
    <property type="match status" value="1"/>
</dbReference>
<dbReference type="Gene3D" id="3.90.1530.10">
    <property type="entry name" value="Conserved hypothetical protein from pyrococcus furiosus pfu- 392566-001, ParB domain"/>
    <property type="match status" value="1"/>
</dbReference>
<evidence type="ECO:0000256" key="1">
    <source>
        <dbReference type="SAM" id="Coils"/>
    </source>
</evidence>
<keyword evidence="4" id="KW-1185">Reference proteome</keyword>
<accession>A0A2T1FRM5</accession>
<keyword evidence="1" id="KW-0175">Coiled coil</keyword>
<dbReference type="GO" id="GO:0007059">
    <property type="term" value="P:chromosome segregation"/>
    <property type="evidence" value="ECO:0007669"/>
    <property type="project" value="TreeGrafter"/>
</dbReference>
<protein>
    <submittedName>
        <fullName evidence="3">Transcriptional regulator</fullName>
    </submittedName>
</protein>
<evidence type="ECO:0000313" key="3">
    <source>
        <dbReference type="EMBL" id="PSB47646.1"/>
    </source>
</evidence>
<gene>
    <name evidence="3" type="ORF">C7B77_24215</name>
</gene>
<dbReference type="InterPro" id="IPR036086">
    <property type="entry name" value="ParB/Sulfiredoxin_sf"/>
</dbReference>
<proteinExistence type="predicted"/>
<comment type="caution">
    <text evidence="3">The sequence shown here is derived from an EMBL/GenBank/DDBJ whole genome shotgun (WGS) entry which is preliminary data.</text>
</comment>
<evidence type="ECO:0000313" key="4">
    <source>
        <dbReference type="Proteomes" id="UP000238937"/>
    </source>
</evidence>
<dbReference type="SUPFAM" id="SSF110849">
    <property type="entry name" value="ParB/Sulfiredoxin"/>
    <property type="match status" value="1"/>
</dbReference>
<evidence type="ECO:0000259" key="2">
    <source>
        <dbReference type="SMART" id="SM00470"/>
    </source>
</evidence>
<name>A0A2T1FRM5_9CYAN</name>
<dbReference type="OrthoDB" id="525900at2"/>
<dbReference type="EMBL" id="PVWO01000455">
    <property type="protein sequence ID" value="PSB47646.1"/>
    <property type="molecule type" value="Genomic_DNA"/>
</dbReference>
<feature type="coiled-coil region" evidence="1">
    <location>
        <begin position="13"/>
        <end position="40"/>
    </location>
</feature>
<organism evidence="3 4">
    <name type="scientific">Chamaesiphon polymorphus CCALA 037</name>
    <dbReference type="NCBI Taxonomy" id="2107692"/>
    <lineage>
        <taxon>Bacteria</taxon>
        <taxon>Bacillati</taxon>
        <taxon>Cyanobacteriota</taxon>
        <taxon>Cyanophyceae</taxon>
        <taxon>Gomontiellales</taxon>
        <taxon>Chamaesiphonaceae</taxon>
        <taxon>Chamaesiphon</taxon>
    </lineage>
</organism>
<dbReference type="PANTHER" id="PTHR33375:SF1">
    <property type="entry name" value="CHROMOSOME-PARTITIONING PROTEIN PARB-RELATED"/>
    <property type="match status" value="1"/>
</dbReference>
<reference evidence="3 4" key="1">
    <citation type="submission" date="2018-03" db="EMBL/GenBank/DDBJ databases">
        <title>The ancient ancestry and fast evolution of plastids.</title>
        <authorList>
            <person name="Moore K.R."/>
            <person name="Magnabosco C."/>
            <person name="Momper L."/>
            <person name="Gold D.A."/>
            <person name="Bosak T."/>
            <person name="Fournier G.P."/>
        </authorList>
    </citation>
    <scope>NUCLEOTIDE SEQUENCE [LARGE SCALE GENOMIC DNA]</scope>
    <source>
        <strain evidence="3 4">CCALA 037</strain>
    </source>
</reference>
<dbReference type="PANTHER" id="PTHR33375">
    <property type="entry name" value="CHROMOSOME-PARTITIONING PROTEIN PARB-RELATED"/>
    <property type="match status" value="1"/>
</dbReference>
<sequence>MSKSTGLAAKFAVAGDNVKVQNLETQIETLTQQLKHQNGLMRIDLSLIDRDENQPRKVFSTKSIEQRGRSLELHGQKTPIVLIPQPNGRYKLFDGELRVLGATYINWTHLDAVILPADRVAMAIDIFRGQVIAGIQSQHLHDLDLAEAIVKLAAGDPILSQLDIETDLPRILNTVLARIKKHQALSQLSELVCRSRPEIERWIAESGAIEHQHEAALLQMLLELQLNPKTVSNHVLPMLSLPLEVKEAIRTHDLESSKAAAIAKLTAERLGTTEDNAVSVRTELIEKTIAQKLSLPVVRSECAQCLTGLDTGSTRMNKIVKSISSLDLDGLAENEIRTIQKSLKDKLAQIQQFLKTS</sequence>
<dbReference type="InterPro" id="IPR050336">
    <property type="entry name" value="Chromosome_partition/occlusion"/>
</dbReference>
<dbReference type="RefSeq" id="WP_106310955.1">
    <property type="nucleotide sequence ID" value="NZ_PVWO01000455.1"/>
</dbReference>
<dbReference type="Pfam" id="PF02195">
    <property type="entry name" value="ParB_N"/>
    <property type="match status" value="1"/>
</dbReference>
<dbReference type="GO" id="GO:0005694">
    <property type="term" value="C:chromosome"/>
    <property type="evidence" value="ECO:0007669"/>
    <property type="project" value="TreeGrafter"/>
</dbReference>
<dbReference type="Proteomes" id="UP000238937">
    <property type="component" value="Unassembled WGS sequence"/>
</dbReference>